<dbReference type="EMBL" id="CM037019">
    <property type="protein sequence ID" value="KAH7671774.1"/>
    <property type="molecule type" value="Genomic_DNA"/>
</dbReference>
<keyword evidence="2" id="KW-1185">Reference proteome</keyword>
<gene>
    <name evidence="1" type="ORF">IHE45_09G010000</name>
</gene>
<comment type="caution">
    <text evidence="1">The sequence shown here is derived from an EMBL/GenBank/DDBJ whole genome shotgun (WGS) entry which is preliminary data.</text>
</comment>
<dbReference type="EC" id="2.7.11.1" evidence="1"/>
<reference evidence="2" key="1">
    <citation type="journal article" date="2022" name="Nat. Commun.">
        <title>Chromosome evolution and the genetic basis of agronomically important traits in greater yam.</title>
        <authorList>
            <person name="Bredeson J.V."/>
            <person name="Lyons J.B."/>
            <person name="Oniyinde I.O."/>
            <person name="Okereke N.R."/>
            <person name="Kolade O."/>
            <person name="Nnabue I."/>
            <person name="Nwadili C.O."/>
            <person name="Hribova E."/>
            <person name="Parker M."/>
            <person name="Nwogha J."/>
            <person name="Shu S."/>
            <person name="Carlson J."/>
            <person name="Kariba R."/>
            <person name="Muthemba S."/>
            <person name="Knop K."/>
            <person name="Barton G.J."/>
            <person name="Sherwood A.V."/>
            <person name="Lopez-Montes A."/>
            <person name="Asiedu R."/>
            <person name="Jamnadass R."/>
            <person name="Muchugi A."/>
            <person name="Goodstein D."/>
            <person name="Egesi C.N."/>
            <person name="Featherston J."/>
            <person name="Asfaw A."/>
            <person name="Simpson G.G."/>
            <person name="Dolezel J."/>
            <person name="Hendre P.S."/>
            <person name="Van Deynze A."/>
            <person name="Kumar P.L."/>
            <person name="Obidiegwu J.E."/>
            <person name="Bhattacharjee R."/>
            <person name="Rokhsar D.S."/>
        </authorList>
    </citation>
    <scope>NUCLEOTIDE SEQUENCE [LARGE SCALE GENOMIC DNA]</scope>
    <source>
        <strain evidence="2">cv. TDa95/00328</strain>
    </source>
</reference>
<sequence length="580" mass="65483">MDSMEECSLVTKILVGVSLEEKKTSIDLLSWAVTVAAHPNDTIVALHVLVGKDEKRINKIKLRQAKASVISMLANFAYVCQDKQVKLEAKIKIASSVAKGLVDESWLINANFLLIGTSKNSSLRNSFEITRYCFKNAPESCLVIVIGTQGRSQNYTEDKENYQQQKLFSSKLVRKNSSSTISSISKRESIGEKSSPRGVLDCAEAILEECSSPSSNENTSNSRTNIWRRLSTVKLFLPFFRIDDNGKETDYEHSYNKGQLRPSWRCFNFDEISQATNDFHPDNIVGRGGYAEVYKGTLSNGQSVAVKRLAKCNEDDLKVKEFLTELGIIGHVFHPNTAYLLGCCIENGLHLIFDFYPNGTLASALHGKNSKVLEWSVRYQIAIGIARGLNYLHRCCKRRIIHRDIKASNVLLGADFEPQISDFGLAKWLPRQWTHHSVIPIEGTFGYLAPEYFMHGIVDEKTDVYAFGVLLLEIVTGRRPVDSSRQSLLLWAKPLIEVGDVTQLVDPKLGDQYDKHQVERLILIASYCIRQSSVWRPTMNEVLEILMDEHDESGVAESWRIEEECPNELDECSMDDYFSN</sequence>
<keyword evidence="1" id="KW-0723">Serine/threonine-protein kinase</keyword>
<name>A0ACB7VDD7_DIOAL</name>
<protein>
    <submittedName>
        <fullName evidence="1">Non-specific serine/threonine protein kinase protein</fullName>
        <ecNumber evidence="1">2.7.11.1</ecNumber>
    </submittedName>
</protein>
<dbReference type="Proteomes" id="UP000827976">
    <property type="component" value="Chromosome 9"/>
</dbReference>
<keyword evidence="1" id="KW-0418">Kinase</keyword>
<accession>A0ACB7VDD7</accession>
<evidence type="ECO:0000313" key="2">
    <source>
        <dbReference type="Proteomes" id="UP000827976"/>
    </source>
</evidence>
<keyword evidence="1" id="KW-0808">Transferase</keyword>
<proteinExistence type="predicted"/>
<organism evidence="1 2">
    <name type="scientific">Dioscorea alata</name>
    <name type="common">Purple yam</name>
    <dbReference type="NCBI Taxonomy" id="55571"/>
    <lineage>
        <taxon>Eukaryota</taxon>
        <taxon>Viridiplantae</taxon>
        <taxon>Streptophyta</taxon>
        <taxon>Embryophyta</taxon>
        <taxon>Tracheophyta</taxon>
        <taxon>Spermatophyta</taxon>
        <taxon>Magnoliopsida</taxon>
        <taxon>Liliopsida</taxon>
        <taxon>Dioscoreales</taxon>
        <taxon>Dioscoreaceae</taxon>
        <taxon>Dioscorea</taxon>
    </lineage>
</organism>
<evidence type="ECO:0000313" key="1">
    <source>
        <dbReference type="EMBL" id="KAH7671774.1"/>
    </source>
</evidence>